<keyword evidence="1" id="KW-0732">Signal</keyword>
<name>A0ABT0LBU8_9GAMM</name>
<gene>
    <name evidence="2" type="ORF">L2764_11895</name>
</gene>
<dbReference type="Proteomes" id="UP001203423">
    <property type="component" value="Unassembled WGS sequence"/>
</dbReference>
<dbReference type="EMBL" id="JAKIKS010000041">
    <property type="protein sequence ID" value="MCL1125156.1"/>
    <property type="molecule type" value="Genomic_DNA"/>
</dbReference>
<reference evidence="2 3" key="1">
    <citation type="submission" date="2022-01" db="EMBL/GenBank/DDBJ databases">
        <title>Whole genome-based taxonomy of the Shewanellaceae.</title>
        <authorList>
            <person name="Martin-Rodriguez A.J."/>
        </authorList>
    </citation>
    <scope>NUCLEOTIDE SEQUENCE [LARGE SCALE GENOMIC DNA]</scope>
    <source>
        <strain evidence="2 3">DSM 17177</strain>
    </source>
</reference>
<sequence length="188" mass="20038">MTLSACLRLLLLLLMFTPNAHASQIDNLTETMNKMSNMTNSVTPMVTKGQRDLVTMTMDQLGISQTQAKGGLGSLLSMAKSSLGDNRFSPIANSIPNINTLLQATPQLDTSSPLSALSNQMGNLSPSAKGGLMVYNAFDKLGLSKGLVDPMMDIIEDYLNTDGTQGASDLLMKALTPLSVTQDPLDLK</sequence>
<comment type="caution">
    <text evidence="2">The sequence shown here is derived from an EMBL/GenBank/DDBJ whole genome shotgun (WGS) entry which is preliminary data.</text>
</comment>
<organism evidence="2 3">
    <name type="scientific">Shewanella surugensis</name>
    <dbReference type="NCBI Taxonomy" id="212020"/>
    <lineage>
        <taxon>Bacteria</taxon>
        <taxon>Pseudomonadati</taxon>
        <taxon>Pseudomonadota</taxon>
        <taxon>Gammaproteobacteria</taxon>
        <taxon>Alteromonadales</taxon>
        <taxon>Shewanellaceae</taxon>
        <taxon>Shewanella</taxon>
    </lineage>
</organism>
<evidence type="ECO:0000313" key="3">
    <source>
        <dbReference type="Proteomes" id="UP001203423"/>
    </source>
</evidence>
<dbReference type="InterPro" id="IPR021302">
    <property type="entry name" value="DUF2780_VcgC/VcgE"/>
</dbReference>
<dbReference type="Pfam" id="PF11075">
    <property type="entry name" value="DUF2780"/>
    <property type="match status" value="1"/>
</dbReference>
<feature type="chain" id="PRO_5045287098" evidence="1">
    <location>
        <begin position="23"/>
        <end position="188"/>
    </location>
</feature>
<evidence type="ECO:0000313" key="2">
    <source>
        <dbReference type="EMBL" id="MCL1125156.1"/>
    </source>
</evidence>
<accession>A0ABT0LBU8</accession>
<proteinExistence type="predicted"/>
<dbReference type="RefSeq" id="WP_248940449.1">
    <property type="nucleotide sequence ID" value="NZ_JAKIKS010000041.1"/>
</dbReference>
<keyword evidence="3" id="KW-1185">Reference proteome</keyword>
<protein>
    <submittedName>
        <fullName evidence="2">DUF2780 domain-containing protein</fullName>
    </submittedName>
</protein>
<feature type="signal peptide" evidence="1">
    <location>
        <begin position="1"/>
        <end position="22"/>
    </location>
</feature>
<evidence type="ECO:0000256" key="1">
    <source>
        <dbReference type="SAM" id="SignalP"/>
    </source>
</evidence>